<reference evidence="4 5" key="1">
    <citation type="submission" date="2017-12" db="EMBL/GenBank/DDBJ databases">
        <title>Comparative genomics of Botrytis spp.</title>
        <authorList>
            <person name="Valero-Jimenez C.A."/>
            <person name="Tapia P."/>
            <person name="Veloso J."/>
            <person name="Silva-Moreno E."/>
            <person name="Staats M."/>
            <person name="Valdes J.H."/>
            <person name="Van Kan J.A.L."/>
        </authorList>
    </citation>
    <scope>NUCLEOTIDE SEQUENCE [LARGE SCALE GENOMIC DNA]</scope>
    <source>
        <strain evidence="4 5">MUCL3349</strain>
    </source>
</reference>
<protein>
    <recommendedName>
        <fullName evidence="3">Pectate lyase domain-containing protein</fullName>
    </recommendedName>
</protein>
<accession>A0A4Z1L480</accession>
<proteinExistence type="inferred from homology"/>
<comment type="similarity">
    <text evidence="1">Belongs to the polysaccharide lyase 1 family.</text>
</comment>
<evidence type="ECO:0000313" key="5">
    <source>
        <dbReference type="Proteomes" id="UP000297280"/>
    </source>
</evidence>
<gene>
    <name evidence="4" type="ORF">BPOR_0030g00330</name>
</gene>
<evidence type="ECO:0000259" key="3">
    <source>
        <dbReference type="Pfam" id="PF00544"/>
    </source>
</evidence>
<sequence>MLFYGAADYVTLVNNYIHHCSGRAPKVGGSSGDAITMHAVNNYFYNIAGDDFDIGVGAAVLLEGNYFQSVTTPITAASSSARGSIFTTVSRTESSCTAYLGRACVTNAVSSSGTLPGYGTTAFLATIKAKESGYVPAAIAASSVPAYVVAHAGVGKL</sequence>
<dbReference type="EMBL" id="PQXO01000030">
    <property type="protein sequence ID" value="TGO91373.1"/>
    <property type="molecule type" value="Genomic_DNA"/>
</dbReference>
<dbReference type="STRING" id="87229.A0A4Z1L480"/>
<dbReference type="Pfam" id="PF00544">
    <property type="entry name" value="Pectate_lyase_4"/>
    <property type="match status" value="1"/>
</dbReference>
<name>A0A4Z1L480_9HELO</name>
<keyword evidence="5" id="KW-1185">Reference proteome</keyword>
<organism evidence="4 5">
    <name type="scientific">Botrytis porri</name>
    <dbReference type="NCBI Taxonomy" id="87229"/>
    <lineage>
        <taxon>Eukaryota</taxon>
        <taxon>Fungi</taxon>
        <taxon>Dikarya</taxon>
        <taxon>Ascomycota</taxon>
        <taxon>Pezizomycotina</taxon>
        <taxon>Leotiomycetes</taxon>
        <taxon>Helotiales</taxon>
        <taxon>Sclerotiniaceae</taxon>
        <taxon>Botrytis</taxon>
    </lineage>
</organism>
<dbReference type="InterPro" id="IPR012334">
    <property type="entry name" value="Pectin_lyas_fold"/>
</dbReference>
<dbReference type="InterPro" id="IPR002022">
    <property type="entry name" value="Pec_lyase"/>
</dbReference>
<comment type="caution">
    <text evidence="4">The sequence shown here is derived from an EMBL/GenBank/DDBJ whole genome shotgun (WGS) entry which is preliminary data.</text>
</comment>
<evidence type="ECO:0000256" key="1">
    <source>
        <dbReference type="ARBA" id="ARBA00010980"/>
    </source>
</evidence>
<dbReference type="InterPro" id="IPR011050">
    <property type="entry name" value="Pectin_lyase_fold/virulence"/>
</dbReference>
<dbReference type="Gene3D" id="2.160.20.10">
    <property type="entry name" value="Single-stranded right-handed beta-helix, Pectin lyase-like"/>
    <property type="match status" value="1"/>
</dbReference>
<feature type="domain" description="Pectate lyase" evidence="3">
    <location>
        <begin position="10"/>
        <end position="157"/>
    </location>
</feature>
<dbReference type="Proteomes" id="UP000297280">
    <property type="component" value="Unassembled WGS sequence"/>
</dbReference>
<keyword evidence="2" id="KW-0456">Lyase</keyword>
<dbReference type="SUPFAM" id="SSF51126">
    <property type="entry name" value="Pectin lyase-like"/>
    <property type="match status" value="1"/>
</dbReference>
<evidence type="ECO:0000313" key="4">
    <source>
        <dbReference type="EMBL" id="TGO91373.1"/>
    </source>
</evidence>
<evidence type="ECO:0000256" key="2">
    <source>
        <dbReference type="ARBA" id="ARBA00023239"/>
    </source>
</evidence>
<dbReference type="AlphaFoldDB" id="A0A4Z1L480"/>